<evidence type="ECO:0000313" key="7">
    <source>
        <dbReference type="EMBL" id="MBA4611325.1"/>
    </source>
</evidence>
<gene>
    <name evidence="7" type="ORF">H1W37_06670</name>
</gene>
<reference evidence="7 8" key="2">
    <citation type="submission" date="2020-08" db="EMBL/GenBank/DDBJ databases">
        <title>Stappia taiwanensis sp. nov., isolated from a coastal thermal spring.</title>
        <authorList>
            <person name="Kampfer P."/>
        </authorList>
    </citation>
    <scope>NUCLEOTIDE SEQUENCE [LARGE SCALE GENOMIC DNA]</scope>
    <source>
        <strain evidence="7 8">DSM 23284</strain>
    </source>
</reference>
<keyword evidence="8" id="KW-1185">Reference proteome</keyword>
<comment type="subcellular location">
    <subcellularLocation>
        <location evidence="1">Periplasm</location>
    </subcellularLocation>
</comment>
<dbReference type="EMBL" id="JACEON010000004">
    <property type="protein sequence ID" value="MBA4611325.1"/>
    <property type="molecule type" value="Genomic_DNA"/>
</dbReference>
<dbReference type="CDD" id="cd13589">
    <property type="entry name" value="PBP2_polyamine_RpCGA009"/>
    <property type="match status" value="1"/>
</dbReference>
<dbReference type="Proteomes" id="UP000559404">
    <property type="component" value="Unassembled WGS sequence"/>
</dbReference>
<dbReference type="GO" id="GO:0015888">
    <property type="term" value="P:thiamine transport"/>
    <property type="evidence" value="ECO:0007669"/>
    <property type="project" value="TreeGrafter"/>
</dbReference>
<dbReference type="Gene3D" id="3.40.190.10">
    <property type="entry name" value="Periplasmic binding protein-like II"/>
    <property type="match status" value="2"/>
</dbReference>
<feature type="signal peptide" evidence="6">
    <location>
        <begin position="1"/>
        <end position="21"/>
    </location>
</feature>
<dbReference type="GO" id="GO:0030975">
    <property type="term" value="F:thiamine binding"/>
    <property type="evidence" value="ECO:0007669"/>
    <property type="project" value="TreeGrafter"/>
</dbReference>
<evidence type="ECO:0000256" key="6">
    <source>
        <dbReference type="SAM" id="SignalP"/>
    </source>
</evidence>
<dbReference type="RefSeq" id="WP_181759503.1">
    <property type="nucleotide sequence ID" value="NZ_BMCR01000002.1"/>
</dbReference>
<name>A0A838XLE5_9HYPH</name>
<comment type="caution">
    <text evidence="7">The sequence shown here is derived from an EMBL/GenBank/DDBJ whole genome shotgun (WGS) entry which is preliminary data.</text>
</comment>
<protein>
    <submittedName>
        <fullName evidence="7">Polyamine ABC transporter substrate-binding protein</fullName>
    </submittedName>
</protein>
<keyword evidence="3" id="KW-0813">Transport</keyword>
<accession>A0A838XLE5</accession>
<evidence type="ECO:0000256" key="5">
    <source>
        <dbReference type="ARBA" id="ARBA00022764"/>
    </source>
</evidence>
<proteinExistence type="inferred from homology"/>
<sequence>MHLPIKLTACAVLALTTAATAQEVTVASWGGSYQAAQSEAMFKPTAKELGITVKEATLSGLADIRLQVRSGAVEWDVVDLGATDCAIGAREGLFEKLDYSVIDAKGIDDKMVNDHWIGVIYYSTVPAWNTKTVKAGPQSWADFWNVKDFPGDRSLRNRPQVMLEMALLADGVAPKDLYPLDVDRAFAKIEELKPNIATWWESGAQSVQLAKDGEVDMIAAWDGRLAAAIADKAAIDFTYNEGLLNADCLAVPKGAPNKELAMKAIAKFVSPEQQAMLTQHISYGPVNVRAFETGLIPEEAQSKINTFPANLEKQIVVDAEWWGENGNRMRERWDSMIQR</sequence>
<dbReference type="PANTHER" id="PTHR30006">
    <property type="entry name" value="THIAMINE-BINDING PERIPLASMIC PROTEIN-RELATED"/>
    <property type="match status" value="1"/>
</dbReference>
<dbReference type="PANTHER" id="PTHR30006:SF3">
    <property type="entry name" value="THIAMINE-BINDING PERIPLASMIC PROTEIN"/>
    <property type="match status" value="1"/>
</dbReference>
<evidence type="ECO:0000256" key="1">
    <source>
        <dbReference type="ARBA" id="ARBA00004418"/>
    </source>
</evidence>
<evidence type="ECO:0000313" key="8">
    <source>
        <dbReference type="Proteomes" id="UP000559404"/>
    </source>
</evidence>
<dbReference type="AlphaFoldDB" id="A0A838XLE5"/>
<evidence type="ECO:0000256" key="3">
    <source>
        <dbReference type="ARBA" id="ARBA00022448"/>
    </source>
</evidence>
<dbReference type="Pfam" id="PF13416">
    <property type="entry name" value="SBP_bac_8"/>
    <property type="match status" value="1"/>
</dbReference>
<keyword evidence="4 6" id="KW-0732">Signal</keyword>
<evidence type="ECO:0000256" key="2">
    <source>
        <dbReference type="ARBA" id="ARBA00008520"/>
    </source>
</evidence>
<reference evidence="7 8" key="1">
    <citation type="submission" date="2020-07" db="EMBL/GenBank/DDBJ databases">
        <authorList>
            <person name="Li M."/>
        </authorList>
    </citation>
    <scope>NUCLEOTIDE SEQUENCE [LARGE SCALE GENOMIC DNA]</scope>
    <source>
        <strain evidence="7 8">DSM 23284</strain>
    </source>
</reference>
<organism evidence="7 8">
    <name type="scientific">Stappia taiwanensis</name>
    <dbReference type="NCBI Taxonomy" id="992267"/>
    <lineage>
        <taxon>Bacteria</taxon>
        <taxon>Pseudomonadati</taxon>
        <taxon>Pseudomonadota</taxon>
        <taxon>Alphaproteobacteria</taxon>
        <taxon>Hyphomicrobiales</taxon>
        <taxon>Stappiaceae</taxon>
        <taxon>Stappia</taxon>
    </lineage>
</organism>
<comment type="similarity">
    <text evidence="2">Belongs to the bacterial solute-binding protein 1 family.</text>
</comment>
<evidence type="ECO:0000256" key="4">
    <source>
        <dbReference type="ARBA" id="ARBA00022729"/>
    </source>
</evidence>
<dbReference type="SUPFAM" id="SSF53850">
    <property type="entry name" value="Periplasmic binding protein-like II"/>
    <property type="match status" value="1"/>
</dbReference>
<dbReference type="GO" id="GO:0030976">
    <property type="term" value="F:thiamine pyrophosphate binding"/>
    <property type="evidence" value="ECO:0007669"/>
    <property type="project" value="TreeGrafter"/>
</dbReference>
<keyword evidence="5" id="KW-0574">Periplasm</keyword>
<feature type="chain" id="PRO_5032319041" evidence="6">
    <location>
        <begin position="22"/>
        <end position="339"/>
    </location>
</feature>
<dbReference type="GO" id="GO:0030288">
    <property type="term" value="C:outer membrane-bounded periplasmic space"/>
    <property type="evidence" value="ECO:0007669"/>
    <property type="project" value="TreeGrafter"/>
</dbReference>
<dbReference type="InterPro" id="IPR006059">
    <property type="entry name" value="SBP"/>
</dbReference>